<dbReference type="Proteomes" id="UP001595690">
    <property type="component" value="Unassembled WGS sequence"/>
</dbReference>
<dbReference type="Gene3D" id="3.40.50.300">
    <property type="entry name" value="P-loop containing nucleotide triphosphate hydrolases"/>
    <property type="match status" value="1"/>
</dbReference>
<feature type="transmembrane region" description="Helical" evidence="7">
    <location>
        <begin position="56"/>
        <end position="77"/>
    </location>
</feature>
<dbReference type="SMART" id="SM00382">
    <property type="entry name" value="AAA"/>
    <property type="match status" value="1"/>
</dbReference>
<dbReference type="EMBL" id="JBHRZI010000005">
    <property type="protein sequence ID" value="MFC3890662.1"/>
    <property type="molecule type" value="Genomic_DNA"/>
</dbReference>
<organism evidence="10 11">
    <name type="scientific">Lentzea rhizosphaerae</name>
    <dbReference type="NCBI Taxonomy" id="2041025"/>
    <lineage>
        <taxon>Bacteria</taxon>
        <taxon>Bacillati</taxon>
        <taxon>Actinomycetota</taxon>
        <taxon>Actinomycetes</taxon>
        <taxon>Pseudonocardiales</taxon>
        <taxon>Pseudonocardiaceae</taxon>
        <taxon>Lentzea</taxon>
    </lineage>
</organism>
<dbReference type="Gene3D" id="1.20.1560.10">
    <property type="entry name" value="ABC transporter type 1, transmembrane domain"/>
    <property type="match status" value="1"/>
</dbReference>
<evidence type="ECO:0000256" key="6">
    <source>
        <dbReference type="ARBA" id="ARBA00023136"/>
    </source>
</evidence>
<accession>A0ABV8BMN6</accession>
<dbReference type="InterPro" id="IPR003593">
    <property type="entry name" value="AAA+_ATPase"/>
</dbReference>
<evidence type="ECO:0000256" key="4">
    <source>
        <dbReference type="ARBA" id="ARBA00022840"/>
    </source>
</evidence>
<dbReference type="Pfam" id="PF00664">
    <property type="entry name" value="ABC_membrane"/>
    <property type="match status" value="1"/>
</dbReference>
<dbReference type="InterPro" id="IPR003439">
    <property type="entry name" value="ABC_transporter-like_ATP-bd"/>
</dbReference>
<feature type="transmembrane region" description="Helical" evidence="7">
    <location>
        <begin position="242"/>
        <end position="264"/>
    </location>
</feature>
<evidence type="ECO:0000313" key="10">
    <source>
        <dbReference type="EMBL" id="MFC3890662.1"/>
    </source>
</evidence>
<sequence>MIKRLLQIWPHGRMLNMLTGRYVVIGVLQGCLLVTIIPLLRAVLATPPDLDAAVRWLGVVVVLGFAYLAGVSWAKALGYRTANEIMRDLQHDVGRHLRRLPLGWFVGNPSGRLARAVAQSTPSAASVVSHVWPELVQSIATPATVVAGVFFIDWRMGVAFLVTVPAAMIVTRWSGPVVRDTQGIMDDASAEAAGRAIEFAQAQPVFRSTGRALEGFAPMERALDEQRRTFRSALTRLTVPQLVYVGVVQLGFTIVLITGTWLALGGELTVPDVVALLVLATRFVEPLAQVGNLFGAIRSADIAVERVSEVLTAAPLPEPGTSAPPATAEIEFDDVTFSYDGRPVLRELSLTIPAGAMTALVGPSGAGKTTLLRLIARFWDVDSGAVRIGGTDVRDLASGDLMDQMSIVFQDNYLFDGTIEENVRLAAPDATDEQVREAVTAARLDEVVERLPDGWQARVGEGGLSLSGGERQRVAIARALLKDTPIVLLDEVTAALDPENEAAVAAGMSALAARGKTIVVIAHRLSTVVNADQIAVIDAGTVIELGTHDELIERRGRYAGFYAERSRAAGWRITSGPR</sequence>
<dbReference type="CDD" id="cd07346">
    <property type="entry name" value="ABC_6TM_exporters"/>
    <property type="match status" value="1"/>
</dbReference>
<dbReference type="InterPro" id="IPR011527">
    <property type="entry name" value="ABC1_TM_dom"/>
</dbReference>
<evidence type="ECO:0000259" key="8">
    <source>
        <dbReference type="PROSITE" id="PS50893"/>
    </source>
</evidence>
<dbReference type="PANTHER" id="PTHR24221">
    <property type="entry name" value="ATP-BINDING CASSETTE SUB-FAMILY B"/>
    <property type="match status" value="1"/>
</dbReference>
<dbReference type="PROSITE" id="PS50929">
    <property type="entry name" value="ABC_TM1F"/>
    <property type="match status" value="1"/>
</dbReference>
<dbReference type="PROSITE" id="PS00211">
    <property type="entry name" value="ABC_TRANSPORTER_1"/>
    <property type="match status" value="1"/>
</dbReference>
<comment type="caution">
    <text evidence="10">The sequence shown here is derived from an EMBL/GenBank/DDBJ whole genome shotgun (WGS) entry which is preliminary data.</text>
</comment>
<dbReference type="Pfam" id="PF00005">
    <property type="entry name" value="ABC_tran"/>
    <property type="match status" value="1"/>
</dbReference>
<evidence type="ECO:0000256" key="7">
    <source>
        <dbReference type="SAM" id="Phobius"/>
    </source>
</evidence>
<evidence type="ECO:0000256" key="5">
    <source>
        <dbReference type="ARBA" id="ARBA00022989"/>
    </source>
</evidence>
<keyword evidence="6 7" id="KW-0472">Membrane</keyword>
<dbReference type="InterPro" id="IPR039421">
    <property type="entry name" value="Type_1_exporter"/>
</dbReference>
<evidence type="ECO:0000313" key="11">
    <source>
        <dbReference type="Proteomes" id="UP001595690"/>
    </source>
</evidence>
<dbReference type="RefSeq" id="WP_382368912.1">
    <property type="nucleotide sequence ID" value="NZ_JBHRZI010000005.1"/>
</dbReference>
<proteinExistence type="predicted"/>
<dbReference type="PANTHER" id="PTHR24221:SF654">
    <property type="entry name" value="ATP-BINDING CASSETTE SUB-FAMILY B MEMBER 6"/>
    <property type="match status" value="1"/>
</dbReference>
<name>A0ABV8BMN6_9PSEU</name>
<keyword evidence="4 10" id="KW-0067">ATP-binding</keyword>
<dbReference type="InterPro" id="IPR017871">
    <property type="entry name" value="ABC_transporter-like_CS"/>
</dbReference>
<keyword evidence="11" id="KW-1185">Reference proteome</keyword>
<keyword evidence="3" id="KW-0547">Nucleotide-binding</keyword>
<comment type="subcellular location">
    <subcellularLocation>
        <location evidence="1">Cell membrane</location>
        <topology evidence="1">Multi-pass membrane protein</topology>
    </subcellularLocation>
</comment>
<dbReference type="SUPFAM" id="SSF90123">
    <property type="entry name" value="ABC transporter transmembrane region"/>
    <property type="match status" value="1"/>
</dbReference>
<keyword evidence="2 7" id="KW-0812">Transmembrane</keyword>
<evidence type="ECO:0000256" key="3">
    <source>
        <dbReference type="ARBA" id="ARBA00022741"/>
    </source>
</evidence>
<keyword evidence="5 7" id="KW-1133">Transmembrane helix</keyword>
<feature type="domain" description="ABC transmembrane type-1" evidence="9">
    <location>
        <begin position="23"/>
        <end position="299"/>
    </location>
</feature>
<evidence type="ECO:0000259" key="9">
    <source>
        <dbReference type="PROSITE" id="PS50929"/>
    </source>
</evidence>
<dbReference type="GO" id="GO:0005524">
    <property type="term" value="F:ATP binding"/>
    <property type="evidence" value="ECO:0007669"/>
    <property type="project" value="UniProtKB-KW"/>
</dbReference>
<feature type="transmembrane region" description="Helical" evidence="7">
    <location>
        <begin position="21"/>
        <end position="44"/>
    </location>
</feature>
<dbReference type="PROSITE" id="PS50893">
    <property type="entry name" value="ABC_TRANSPORTER_2"/>
    <property type="match status" value="1"/>
</dbReference>
<dbReference type="InterPro" id="IPR036640">
    <property type="entry name" value="ABC1_TM_sf"/>
</dbReference>
<dbReference type="SUPFAM" id="SSF52540">
    <property type="entry name" value="P-loop containing nucleoside triphosphate hydrolases"/>
    <property type="match status" value="1"/>
</dbReference>
<reference evidence="11" key="1">
    <citation type="journal article" date="2019" name="Int. J. Syst. Evol. Microbiol.">
        <title>The Global Catalogue of Microorganisms (GCM) 10K type strain sequencing project: providing services to taxonomists for standard genome sequencing and annotation.</title>
        <authorList>
            <consortium name="The Broad Institute Genomics Platform"/>
            <consortium name="The Broad Institute Genome Sequencing Center for Infectious Disease"/>
            <person name="Wu L."/>
            <person name="Ma J."/>
        </authorList>
    </citation>
    <scope>NUCLEOTIDE SEQUENCE [LARGE SCALE GENOMIC DNA]</scope>
    <source>
        <strain evidence="11">CGMCC 4.7405</strain>
    </source>
</reference>
<gene>
    <name evidence="10" type="ORF">ACFOWZ_04195</name>
</gene>
<evidence type="ECO:0000256" key="2">
    <source>
        <dbReference type="ARBA" id="ARBA00022692"/>
    </source>
</evidence>
<evidence type="ECO:0000256" key="1">
    <source>
        <dbReference type="ARBA" id="ARBA00004651"/>
    </source>
</evidence>
<dbReference type="InterPro" id="IPR027417">
    <property type="entry name" value="P-loop_NTPase"/>
</dbReference>
<protein>
    <submittedName>
        <fullName evidence="10">ABC transporter ATP-binding protein</fullName>
    </submittedName>
</protein>
<feature type="domain" description="ABC transporter" evidence="8">
    <location>
        <begin position="330"/>
        <end position="564"/>
    </location>
</feature>